<evidence type="ECO:0000256" key="5">
    <source>
        <dbReference type="ARBA" id="ARBA00022932"/>
    </source>
</evidence>
<dbReference type="SUPFAM" id="SSF52540">
    <property type="entry name" value="P-loop containing nucleoside triphosphate hydrolases"/>
    <property type="match status" value="1"/>
</dbReference>
<proteinExistence type="inferred from homology"/>
<evidence type="ECO:0000256" key="2">
    <source>
        <dbReference type="ARBA" id="ARBA00022679"/>
    </source>
</evidence>
<evidence type="ECO:0000313" key="8">
    <source>
        <dbReference type="EMBL" id="MCK8786031.1"/>
    </source>
</evidence>
<comment type="catalytic activity">
    <reaction evidence="7">
        <text>DNA(n) + a 2'-deoxyribonucleoside 5'-triphosphate = DNA(n+1) + diphosphate</text>
        <dbReference type="Rhea" id="RHEA:22508"/>
        <dbReference type="Rhea" id="RHEA-COMP:17339"/>
        <dbReference type="Rhea" id="RHEA-COMP:17340"/>
        <dbReference type="ChEBI" id="CHEBI:33019"/>
        <dbReference type="ChEBI" id="CHEBI:61560"/>
        <dbReference type="ChEBI" id="CHEBI:173112"/>
        <dbReference type="EC" id="2.7.7.7"/>
    </reaction>
</comment>
<keyword evidence="4" id="KW-0235">DNA replication</keyword>
<keyword evidence="5" id="KW-0239">DNA-directed DNA polymerase</keyword>
<evidence type="ECO:0000256" key="3">
    <source>
        <dbReference type="ARBA" id="ARBA00022695"/>
    </source>
</evidence>
<sequence length="351" mass="36941">MAKLEPRRVAGFLAAPGATLGATRLVLLHGDDAGLVRERATMLLRAVLGGEDDPFRLAEVTREAAARDPRLLADEAAAVPLTGGRRVVRVRDAGDALAPAAERVLQAERPGGGPGAAPGGLVLLEGGELPGRSRLRALLEPAEGALVIACYRERGAELGQAIVAILDELGVKADRGAVDWLSQRLGEDRLLMRRELEKLALYVGEGGRVTEDGAAACIGEGTTLDLEEALMAATVGDAVATDRALEAAFAEGETAVGVVRAALRHLQRLQSAVLAMQGGATPQTALAGLRPPVFFRHRPAFERALRLWSPARLDAAGAALLETERRTKTTGLPENAVARMALLDVARMARR</sequence>
<dbReference type="SUPFAM" id="SSF48019">
    <property type="entry name" value="post-AAA+ oligomerization domain-like"/>
    <property type="match status" value="1"/>
</dbReference>
<dbReference type="EC" id="2.7.7.7" evidence="1"/>
<evidence type="ECO:0000313" key="9">
    <source>
        <dbReference type="Proteomes" id="UP001139516"/>
    </source>
</evidence>
<dbReference type="Proteomes" id="UP001139516">
    <property type="component" value="Unassembled WGS sequence"/>
</dbReference>
<dbReference type="GO" id="GO:0003677">
    <property type="term" value="F:DNA binding"/>
    <property type="evidence" value="ECO:0007669"/>
    <property type="project" value="InterPro"/>
</dbReference>
<dbReference type="GO" id="GO:0006261">
    <property type="term" value="P:DNA-templated DNA replication"/>
    <property type="evidence" value="ECO:0007669"/>
    <property type="project" value="TreeGrafter"/>
</dbReference>
<dbReference type="AlphaFoldDB" id="A0A9X1YGV2"/>
<keyword evidence="9" id="KW-1185">Reference proteome</keyword>
<evidence type="ECO:0000256" key="6">
    <source>
        <dbReference type="ARBA" id="ARBA00034754"/>
    </source>
</evidence>
<dbReference type="RefSeq" id="WP_248668149.1">
    <property type="nucleotide sequence ID" value="NZ_JALPRX010000073.1"/>
</dbReference>
<dbReference type="NCBIfam" id="TIGR01128">
    <property type="entry name" value="holA"/>
    <property type="match status" value="1"/>
</dbReference>
<evidence type="ECO:0000256" key="7">
    <source>
        <dbReference type="ARBA" id="ARBA00049244"/>
    </source>
</evidence>
<dbReference type="GO" id="GO:0009360">
    <property type="term" value="C:DNA polymerase III complex"/>
    <property type="evidence" value="ECO:0007669"/>
    <property type="project" value="TreeGrafter"/>
</dbReference>
<name>A0A9X1YGV2_9PROT</name>
<keyword evidence="3 8" id="KW-0548">Nucleotidyltransferase</keyword>
<dbReference type="InterPro" id="IPR008921">
    <property type="entry name" value="DNA_pol3_clamp-load_cplx_C"/>
</dbReference>
<dbReference type="EMBL" id="JALPRX010000073">
    <property type="protein sequence ID" value="MCK8786031.1"/>
    <property type="molecule type" value="Genomic_DNA"/>
</dbReference>
<dbReference type="Gene3D" id="3.40.50.300">
    <property type="entry name" value="P-loop containing nucleotide triphosphate hydrolases"/>
    <property type="match status" value="1"/>
</dbReference>
<dbReference type="InterPro" id="IPR005790">
    <property type="entry name" value="DNA_polIII_delta"/>
</dbReference>
<gene>
    <name evidence="8" type="primary">holA</name>
    <name evidence="8" type="ORF">M0638_16765</name>
</gene>
<dbReference type="PANTHER" id="PTHR34388">
    <property type="entry name" value="DNA POLYMERASE III SUBUNIT DELTA"/>
    <property type="match status" value="1"/>
</dbReference>
<comment type="caution">
    <text evidence="8">The sequence shown here is derived from an EMBL/GenBank/DDBJ whole genome shotgun (WGS) entry which is preliminary data.</text>
</comment>
<comment type="similarity">
    <text evidence="6">Belongs to the DNA polymerase HolA subunit family.</text>
</comment>
<accession>A0A9X1YGV2</accession>
<organism evidence="8 9">
    <name type="scientific">Roseomonas acroporae</name>
    <dbReference type="NCBI Taxonomy" id="2937791"/>
    <lineage>
        <taxon>Bacteria</taxon>
        <taxon>Pseudomonadati</taxon>
        <taxon>Pseudomonadota</taxon>
        <taxon>Alphaproteobacteria</taxon>
        <taxon>Acetobacterales</taxon>
        <taxon>Roseomonadaceae</taxon>
        <taxon>Roseomonas</taxon>
    </lineage>
</organism>
<keyword evidence="2 8" id="KW-0808">Transferase</keyword>
<evidence type="ECO:0000256" key="4">
    <source>
        <dbReference type="ARBA" id="ARBA00022705"/>
    </source>
</evidence>
<reference evidence="8" key="1">
    <citation type="submission" date="2022-04" db="EMBL/GenBank/DDBJ databases">
        <title>Roseomonas acroporae sp. nov., isolated from coral Acropora digitifera.</title>
        <authorList>
            <person name="Sun H."/>
        </authorList>
    </citation>
    <scope>NUCLEOTIDE SEQUENCE</scope>
    <source>
        <strain evidence="8">NAR14</strain>
    </source>
</reference>
<protein>
    <recommendedName>
        <fullName evidence="1">DNA-directed DNA polymerase</fullName>
        <ecNumber evidence="1">2.7.7.7</ecNumber>
    </recommendedName>
</protein>
<dbReference type="Gene3D" id="1.20.272.10">
    <property type="match status" value="1"/>
</dbReference>
<dbReference type="PANTHER" id="PTHR34388:SF1">
    <property type="entry name" value="DNA POLYMERASE III SUBUNIT DELTA"/>
    <property type="match status" value="1"/>
</dbReference>
<dbReference type="InterPro" id="IPR027417">
    <property type="entry name" value="P-loop_NTPase"/>
</dbReference>
<evidence type="ECO:0000256" key="1">
    <source>
        <dbReference type="ARBA" id="ARBA00012417"/>
    </source>
</evidence>
<dbReference type="GO" id="GO:0003887">
    <property type="term" value="F:DNA-directed DNA polymerase activity"/>
    <property type="evidence" value="ECO:0007669"/>
    <property type="project" value="UniProtKB-KW"/>
</dbReference>